<dbReference type="EMBL" id="AMZH03007314">
    <property type="protein sequence ID" value="RRT61631.1"/>
    <property type="molecule type" value="Genomic_DNA"/>
</dbReference>
<keyword evidence="1" id="KW-0520">NAD</keyword>
<evidence type="ECO:0000256" key="2">
    <source>
        <dbReference type="SAM" id="MobiDB-lite"/>
    </source>
</evidence>
<protein>
    <recommendedName>
        <fullName evidence="1">Poly [ADP-ribose] polymerase</fullName>
        <shortName evidence="1">PARP</shortName>
        <ecNumber evidence="1">2.4.2.-</ecNumber>
    </recommendedName>
</protein>
<comment type="caution">
    <text evidence="4">The sequence shown here is derived from an EMBL/GenBank/DDBJ whole genome shotgun (WGS) entry which is preliminary data.</text>
</comment>
<dbReference type="PANTHER" id="PTHR32263:SF12">
    <property type="entry name" value="INACTIVE POLY [ADP-RIBOSE] POLYMERASE SRO4-RELATED"/>
    <property type="match status" value="1"/>
</dbReference>
<dbReference type="InterPro" id="IPR044964">
    <property type="entry name" value="RCD1/SRO1-5"/>
</dbReference>
<sequence>MDNTNAPTGLLGVNDPMDAEEGGEMAGRPGKDESDATGGFAGGDAMMKVEKGSHEFVLVQHRFYTNMGSTVPHCRLVELHRVLYITPTRRARLEAFDRQVDAMKQKHGGNPNERFAFHEASKRNVLRIINDGFDVSAAPEDGGYFGIALYLSPEPCAINR</sequence>
<gene>
    <name evidence="4" type="ORF">B296_00040795</name>
</gene>
<proteinExistence type="predicted"/>
<dbReference type="InterPro" id="IPR012317">
    <property type="entry name" value="Poly(ADP-ribose)pol_cat_dom"/>
</dbReference>
<dbReference type="PROSITE" id="PS51059">
    <property type="entry name" value="PARP_CATALYTIC"/>
    <property type="match status" value="1"/>
</dbReference>
<evidence type="ECO:0000256" key="1">
    <source>
        <dbReference type="RuleBase" id="RU362114"/>
    </source>
</evidence>
<dbReference type="EC" id="2.4.2.-" evidence="1"/>
<feature type="domain" description="PARP catalytic" evidence="3">
    <location>
        <begin position="28"/>
        <end position="160"/>
    </location>
</feature>
<evidence type="ECO:0000313" key="4">
    <source>
        <dbReference type="EMBL" id="RRT61631.1"/>
    </source>
</evidence>
<feature type="region of interest" description="Disordered" evidence="2">
    <location>
        <begin position="1"/>
        <end position="44"/>
    </location>
</feature>
<dbReference type="SUPFAM" id="SSF56399">
    <property type="entry name" value="ADP-ribosylation"/>
    <property type="match status" value="1"/>
</dbReference>
<reference evidence="4 5" key="1">
    <citation type="journal article" date="2014" name="Agronomy (Basel)">
        <title>A Draft Genome Sequence for Ensete ventricosum, the Drought-Tolerant Tree Against Hunger.</title>
        <authorList>
            <person name="Harrison J."/>
            <person name="Moore K.A."/>
            <person name="Paszkiewicz K."/>
            <person name="Jones T."/>
            <person name="Grant M."/>
            <person name="Ambacheew D."/>
            <person name="Muzemil S."/>
            <person name="Studholme D.J."/>
        </authorList>
    </citation>
    <scope>NUCLEOTIDE SEQUENCE [LARGE SCALE GENOMIC DNA]</scope>
</reference>
<accession>A0A426ZCC3</accession>
<organism evidence="4 5">
    <name type="scientific">Ensete ventricosum</name>
    <name type="common">Abyssinian banana</name>
    <name type="synonym">Musa ensete</name>
    <dbReference type="NCBI Taxonomy" id="4639"/>
    <lineage>
        <taxon>Eukaryota</taxon>
        <taxon>Viridiplantae</taxon>
        <taxon>Streptophyta</taxon>
        <taxon>Embryophyta</taxon>
        <taxon>Tracheophyta</taxon>
        <taxon>Spermatophyta</taxon>
        <taxon>Magnoliopsida</taxon>
        <taxon>Liliopsida</taxon>
        <taxon>Zingiberales</taxon>
        <taxon>Musaceae</taxon>
        <taxon>Ensete</taxon>
    </lineage>
</organism>
<dbReference type="AlphaFoldDB" id="A0A426ZCC3"/>
<evidence type="ECO:0000259" key="3">
    <source>
        <dbReference type="PROSITE" id="PS51059"/>
    </source>
</evidence>
<evidence type="ECO:0000313" key="5">
    <source>
        <dbReference type="Proteomes" id="UP000287651"/>
    </source>
</evidence>
<dbReference type="Proteomes" id="UP000287651">
    <property type="component" value="Unassembled WGS sequence"/>
</dbReference>
<name>A0A426ZCC3_ENSVE</name>
<keyword evidence="1" id="KW-0328">Glycosyltransferase</keyword>
<dbReference type="GO" id="GO:0003950">
    <property type="term" value="F:NAD+ poly-ADP-ribosyltransferase activity"/>
    <property type="evidence" value="ECO:0007669"/>
    <property type="project" value="UniProtKB-UniRule"/>
</dbReference>
<keyword evidence="1" id="KW-0808">Transferase</keyword>
<dbReference type="PANTHER" id="PTHR32263">
    <property type="entry name" value="INACTIVE POLY [ADP-RIBOSE] POLYMERASE SRO4-RELATED"/>
    <property type="match status" value="1"/>
</dbReference>
<dbReference type="Gene3D" id="3.90.228.10">
    <property type="match status" value="1"/>
</dbReference>
<dbReference type="Pfam" id="PF00644">
    <property type="entry name" value="PARP"/>
    <property type="match status" value="1"/>
</dbReference>